<gene>
    <name evidence="2" type="ORF">CAMP_LOCUS11744</name>
</gene>
<keyword evidence="1" id="KW-0472">Membrane</keyword>
<accession>A0A9P1IRZ9</accession>
<keyword evidence="1" id="KW-0812">Transmembrane</keyword>
<keyword evidence="1" id="KW-1133">Transmembrane helix</keyword>
<name>A0A9P1IRZ9_9PELO</name>
<reference evidence="2" key="1">
    <citation type="submission" date="2022-11" db="EMBL/GenBank/DDBJ databases">
        <authorList>
            <person name="Kikuchi T."/>
        </authorList>
    </citation>
    <scope>NUCLEOTIDE SEQUENCE</scope>
    <source>
        <strain evidence="2">PS1010</strain>
    </source>
</reference>
<feature type="transmembrane region" description="Helical" evidence="1">
    <location>
        <begin position="9"/>
        <end position="31"/>
    </location>
</feature>
<evidence type="ECO:0000256" key="1">
    <source>
        <dbReference type="SAM" id="Phobius"/>
    </source>
</evidence>
<dbReference type="InterPro" id="IPR019428">
    <property type="entry name" value="7TM_GPCR_serpentine_rcpt_Str"/>
</dbReference>
<sequence length="71" mass="8083">MLNSYDCSLVLYCSIPIVFGICWGLNVYFLMGPSIETDQAIRDILLVSLDMNLDEIAYIGPRCYEKTLNNQ</sequence>
<dbReference type="EMBL" id="CANHGI010000004">
    <property type="protein sequence ID" value="CAI5449107.1"/>
    <property type="molecule type" value="Genomic_DNA"/>
</dbReference>
<organism evidence="2 3">
    <name type="scientific">Caenorhabditis angaria</name>
    <dbReference type="NCBI Taxonomy" id="860376"/>
    <lineage>
        <taxon>Eukaryota</taxon>
        <taxon>Metazoa</taxon>
        <taxon>Ecdysozoa</taxon>
        <taxon>Nematoda</taxon>
        <taxon>Chromadorea</taxon>
        <taxon>Rhabditida</taxon>
        <taxon>Rhabditina</taxon>
        <taxon>Rhabditomorpha</taxon>
        <taxon>Rhabditoidea</taxon>
        <taxon>Rhabditidae</taxon>
        <taxon>Peloderinae</taxon>
        <taxon>Caenorhabditis</taxon>
    </lineage>
</organism>
<keyword evidence="3" id="KW-1185">Reference proteome</keyword>
<dbReference type="Proteomes" id="UP001152747">
    <property type="component" value="Unassembled WGS sequence"/>
</dbReference>
<proteinExistence type="predicted"/>
<protein>
    <submittedName>
        <fullName evidence="2">Uncharacterized protein</fullName>
    </submittedName>
</protein>
<evidence type="ECO:0000313" key="3">
    <source>
        <dbReference type="Proteomes" id="UP001152747"/>
    </source>
</evidence>
<dbReference type="AlphaFoldDB" id="A0A9P1IRZ9"/>
<evidence type="ECO:0000313" key="2">
    <source>
        <dbReference type="EMBL" id="CAI5449107.1"/>
    </source>
</evidence>
<comment type="caution">
    <text evidence="2">The sequence shown here is derived from an EMBL/GenBank/DDBJ whole genome shotgun (WGS) entry which is preliminary data.</text>
</comment>
<dbReference type="Pfam" id="PF10326">
    <property type="entry name" value="7TM_GPCR_Str"/>
    <property type="match status" value="1"/>
</dbReference>